<proteinExistence type="inferred from homology"/>
<evidence type="ECO:0000256" key="4">
    <source>
        <dbReference type="ARBA" id="ARBA00023204"/>
    </source>
</evidence>
<comment type="caution">
    <text evidence="7">The sequence shown here is derived from an EMBL/GenBank/DDBJ whole genome shotgun (WGS) entry which is preliminary data.</text>
</comment>
<dbReference type="GO" id="GO:0006281">
    <property type="term" value="P:DNA repair"/>
    <property type="evidence" value="ECO:0007669"/>
    <property type="project" value="UniProtKB-KW"/>
</dbReference>
<evidence type="ECO:0000256" key="3">
    <source>
        <dbReference type="ARBA" id="ARBA00022763"/>
    </source>
</evidence>
<dbReference type="Proteomes" id="UP000092555">
    <property type="component" value="Unassembled WGS sequence"/>
</dbReference>
<dbReference type="InterPro" id="IPR003021">
    <property type="entry name" value="Rad1_Rec1_Rad17"/>
</dbReference>
<dbReference type="GO" id="GO:0000077">
    <property type="term" value="P:DNA damage checkpoint signaling"/>
    <property type="evidence" value="ECO:0007669"/>
    <property type="project" value="InterPro"/>
</dbReference>
<comment type="similarity">
    <text evidence="2">Belongs to the rad1 family.</text>
</comment>
<accession>A0A1A0HEA6</accession>
<dbReference type="AlphaFoldDB" id="A0A1A0HEA6"/>
<evidence type="ECO:0000256" key="1">
    <source>
        <dbReference type="ARBA" id="ARBA00004123"/>
    </source>
</evidence>
<dbReference type="GO" id="GO:0030896">
    <property type="term" value="C:checkpoint clamp complex"/>
    <property type="evidence" value="ECO:0007669"/>
    <property type="project" value="TreeGrafter"/>
</dbReference>
<feature type="region of interest" description="Disordered" evidence="6">
    <location>
        <begin position="400"/>
        <end position="422"/>
    </location>
</feature>
<dbReference type="Gene3D" id="3.70.10.10">
    <property type="match status" value="1"/>
</dbReference>
<evidence type="ECO:0000313" key="7">
    <source>
        <dbReference type="EMBL" id="OBA22326.1"/>
    </source>
</evidence>
<dbReference type="PANTHER" id="PTHR10870">
    <property type="entry name" value="CELL CYCLE CHECKPOINT PROTEIN RAD1"/>
    <property type="match status" value="1"/>
</dbReference>
<dbReference type="EMBL" id="LXTC01000002">
    <property type="protein sequence ID" value="OBA22326.1"/>
    <property type="molecule type" value="Genomic_DNA"/>
</dbReference>
<keyword evidence="3" id="KW-0227">DNA damage</keyword>
<sequence>MASPLFLPSSPADNPGPHGPADASPGLLFAAATTHVAHVADVLALVAAIHPYALMVVSPDGVTFFAEYNHVLSVQAAVDASLFLVFRCAGAAVQLGINVQMVSSAFAAAAATGLPRAKGGPPLPDAAPGPDPVWCHLKYRGAGHALVVEFEDRLMSEQIEFATFVLDVWLPHGDAGAALALDHAALRFEAILQSDILAVLLLDLHSLGTEDLLVYVGGAGGDKGGDKGGGAGLVDFVLRGAIGVLKLVYPRARAVLQKAEVHGPGAAPGPVVCTLGFASFLRIFRAVRLSSKCKLMGDAAGVLCVQLLCKHAAAPSYPGTLVAFHMLEKTAPGGTAHDVHVDIAGLFDDRVYQEVREYGAGTGGATGGGTGVGTDEPAYPAAWLDTAPFSYQAFRRPLATGEPPAKKQAPRDADLPEVPLFL</sequence>
<reference evidence="7 8" key="1">
    <citation type="submission" date="2016-05" db="EMBL/GenBank/DDBJ databases">
        <title>Comparative genomics of biotechnologically important yeasts.</title>
        <authorList>
            <consortium name="DOE Joint Genome Institute"/>
            <person name="Riley R."/>
            <person name="Haridas S."/>
            <person name="Wolfe K.H."/>
            <person name="Lopes M.R."/>
            <person name="Hittinger C.T."/>
            <person name="Goker M."/>
            <person name="Salamov A."/>
            <person name="Wisecaver J."/>
            <person name="Long T.M."/>
            <person name="Aerts A.L."/>
            <person name="Barry K."/>
            <person name="Choi C."/>
            <person name="Clum A."/>
            <person name="Coughlan A.Y."/>
            <person name="Deshpande S."/>
            <person name="Douglass A.P."/>
            <person name="Hanson S.J."/>
            <person name="Klenk H.-P."/>
            <person name="LaButti K."/>
            <person name="Lapidus A."/>
            <person name="Lindquist E."/>
            <person name="Lipzen A."/>
            <person name="Meier-kolthoff J.P."/>
            <person name="Ohm R.A."/>
            <person name="Otillar R.P."/>
            <person name="Pangilinan J."/>
            <person name="Peng Y."/>
            <person name="Rokas A."/>
            <person name="Rosa C.A."/>
            <person name="Scheuner C."/>
            <person name="Sibirny A.A."/>
            <person name="Slot J.C."/>
            <person name="Stielow J.B."/>
            <person name="Sun H."/>
            <person name="Kurtzman C.P."/>
            <person name="Blackwell M."/>
            <person name="Grigoriev I.V."/>
            <person name="Jeffries T.W."/>
        </authorList>
    </citation>
    <scope>NUCLEOTIDE SEQUENCE [LARGE SCALE GENOMIC DNA]</scope>
    <source>
        <strain evidence="7 8">NRRL YB-4993</strain>
    </source>
</reference>
<name>A0A1A0HEA6_9ASCO</name>
<organism evidence="7 8">
    <name type="scientific">Metschnikowia bicuspidata var. bicuspidata NRRL YB-4993</name>
    <dbReference type="NCBI Taxonomy" id="869754"/>
    <lineage>
        <taxon>Eukaryota</taxon>
        <taxon>Fungi</taxon>
        <taxon>Dikarya</taxon>
        <taxon>Ascomycota</taxon>
        <taxon>Saccharomycotina</taxon>
        <taxon>Pichiomycetes</taxon>
        <taxon>Metschnikowiaceae</taxon>
        <taxon>Metschnikowia</taxon>
    </lineage>
</organism>
<evidence type="ECO:0000256" key="6">
    <source>
        <dbReference type="SAM" id="MobiDB-lite"/>
    </source>
</evidence>
<gene>
    <name evidence="7" type="ORF">METBIDRAFT_11181</name>
</gene>
<dbReference type="PANTHER" id="PTHR10870:SF0">
    <property type="entry name" value="CELL CYCLE CHECKPOINT PROTEIN RAD1"/>
    <property type="match status" value="1"/>
</dbReference>
<dbReference type="OrthoDB" id="337581at2759"/>
<dbReference type="GeneID" id="30026901"/>
<evidence type="ECO:0000313" key="8">
    <source>
        <dbReference type="Proteomes" id="UP000092555"/>
    </source>
</evidence>
<comment type="subcellular location">
    <subcellularLocation>
        <location evidence="1">Nucleus</location>
    </subcellularLocation>
</comment>
<keyword evidence="5" id="KW-0539">Nucleus</keyword>
<keyword evidence="4" id="KW-0234">DNA repair</keyword>
<dbReference type="RefSeq" id="XP_018712822.1">
    <property type="nucleotide sequence ID" value="XM_018853925.1"/>
</dbReference>
<evidence type="ECO:0000256" key="5">
    <source>
        <dbReference type="ARBA" id="ARBA00023242"/>
    </source>
</evidence>
<dbReference type="Pfam" id="PF02144">
    <property type="entry name" value="Rad1"/>
    <property type="match status" value="1"/>
</dbReference>
<evidence type="ECO:0000256" key="2">
    <source>
        <dbReference type="ARBA" id="ARBA00010991"/>
    </source>
</evidence>
<protein>
    <submittedName>
        <fullName evidence="7">Uncharacterized protein</fullName>
    </submittedName>
</protein>
<dbReference type="STRING" id="869754.A0A1A0HEA6"/>
<keyword evidence="8" id="KW-1185">Reference proteome</keyword>